<protein>
    <submittedName>
        <fullName evidence="2">Piggybac transposable element-derived protein 4-like isoform x2 protein</fullName>
    </submittedName>
</protein>
<comment type="caution">
    <text evidence="2">The sequence shown here is derived from an EMBL/GenBank/DDBJ whole genome shotgun (WGS) entry which is preliminary data.</text>
</comment>
<dbReference type="Proteomes" id="UP000036403">
    <property type="component" value="Unassembled WGS sequence"/>
</dbReference>
<dbReference type="Pfam" id="PF16064">
    <property type="entry name" value="DUF4806"/>
    <property type="match status" value="1"/>
</dbReference>
<dbReference type="EMBL" id="LBMM01020666">
    <property type="protein sequence ID" value="KMQ83236.1"/>
    <property type="molecule type" value="Genomic_DNA"/>
</dbReference>
<evidence type="ECO:0000259" key="1">
    <source>
        <dbReference type="Pfam" id="PF16064"/>
    </source>
</evidence>
<sequence>MTEKRFLTYYKSLNTKLNHIINLLKDRHTDMQVDEEDSLLPNFHLRTVQEFEQFQENLVTSLELQKLYIREIKMIGGSDPDKFTRAALGYFISNEVALKYSWSGQKNTRKFRETLISQLIV</sequence>
<reference evidence="2 3" key="1">
    <citation type="submission" date="2015-04" db="EMBL/GenBank/DDBJ databases">
        <title>Lasius niger genome sequencing.</title>
        <authorList>
            <person name="Konorov E.A."/>
            <person name="Nikitin M.A."/>
            <person name="Kirill M.V."/>
            <person name="Chang P."/>
        </authorList>
    </citation>
    <scope>NUCLEOTIDE SEQUENCE [LARGE SCALE GENOMIC DNA]</scope>
    <source>
        <tissue evidence="2">Whole</tissue>
    </source>
</reference>
<dbReference type="PaxDb" id="67767-A0A0J7JZC4"/>
<proteinExistence type="predicted"/>
<feature type="non-terminal residue" evidence="2">
    <location>
        <position position="121"/>
    </location>
</feature>
<gene>
    <name evidence="2" type="ORF">RF55_20552</name>
</gene>
<dbReference type="PANTHER" id="PTHR34153:SF2">
    <property type="entry name" value="SI:CH211-262H13.3-RELATED"/>
    <property type="match status" value="1"/>
</dbReference>
<organism evidence="2 3">
    <name type="scientific">Lasius niger</name>
    <name type="common">Black garden ant</name>
    <dbReference type="NCBI Taxonomy" id="67767"/>
    <lineage>
        <taxon>Eukaryota</taxon>
        <taxon>Metazoa</taxon>
        <taxon>Ecdysozoa</taxon>
        <taxon>Arthropoda</taxon>
        <taxon>Hexapoda</taxon>
        <taxon>Insecta</taxon>
        <taxon>Pterygota</taxon>
        <taxon>Neoptera</taxon>
        <taxon>Endopterygota</taxon>
        <taxon>Hymenoptera</taxon>
        <taxon>Apocrita</taxon>
        <taxon>Aculeata</taxon>
        <taxon>Formicoidea</taxon>
        <taxon>Formicidae</taxon>
        <taxon>Formicinae</taxon>
        <taxon>Lasius</taxon>
        <taxon>Lasius</taxon>
    </lineage>
</organism>
<dbReference type="InterPro" id="IPR032071">
    <property type="entry name" value="DUF4806"/>
</dbReference>
<feature type="domain" description="DUF4806" evidence="1">
    <location>
        <begin position="43"/>
        <end position="114"/>
    </location>
</feature>
<accession>A0A0J7JZC4</accession>
<name>A0A0J7JZC4_LASNI</name>
<dbReference type="PANTHER" id="PTHR34153">
    <property type="entry name" value="SI:CH211-262H13.3-RELATED-RELATED"/>
    <property type="match status" value="1"/>
</dbReference>
<evidence type="ECO:0000313" key="2">
    <source>
        <dbReference type="EMBL" id="KMQ83236.1"/>
    </source>
</evidence>
<keyword evidence="3" id="KW-1185">Reference proteome</keyword>
<evidence type="ECO:0000313" key="3">
    <source>
        <dbReference type="Proteomes" id="UP000036403"/>
    </source>
</evidence>
<dbReference type="OrthoDB" id="7550690at2759"/>
<dbReference type="AlphaFoldDB" id="A0A0J7JZC4"/>